<dbReference type="Pfam" id="PF21190">
    <property type="entry name" value="Bbp16"/>
    <property type="match status" value="1"/>
</dbReference>
<dbReference type="Gene3D" id="2.60.120.1110">
    <property type="match status" value="1"/>
</dbReference>
<sequence length="131" mass="14131">MGYRDIKLALSTSQNVTAAANSEDHVDAGMTIPGWEKGIPAAIIINVETVNVAGTGFTFEICHKLTEPTHDDATIYEIVVVAADLAAGSQIVLPLPQGIKMLRMIRLYYTRTGGTEDYVFSAYLTPMPTAI</sequence>
<name>A0A6M3K7S6_9ZZZZ</name>
<evidence type="ECO:0000313" key="1">
    <source>
        <dbReference type="EMBL" id="QJA77794.1"/>
    </source>
</evidence>
<dbReference type="AlphaFoldDB" id="A0A6M3K7S6"/>
<dbReference type="EMBL" id="MT142303">
    <property type="protein sequence ID" value="QJA77794.1"/>
    <property type="molecule type" value="Genomic_DNA"/>
</dbReference>
<gene>
    <name evidence="1" type="ORF">MM415A01210_0003</name>
</gene>
<protein>
    <submittedName>
        <fullName evidence="1">Uncharacterized protein</fullName>
    </submittedName>
</protein>
<proteinExistence type="predicted"/>
<accession>A0A6M3K7S6</accession>
<reference evidence="1" key="1">
    <citation type="submission" date="2020-03" db="EMBL/GenBank/DDBJ databases">
        <title>The deep terrestrial virosphere.</title>
        <authorList>
            <person name="Holmfeldt K."/>
            <person name="Nilsson E."/>
            <person name="Simone D."/>
            <person name="Lopez-Fernandez M."/>
            <person name="Wu X."/>
            <person name="de Brujin I."/>
            <person name="Lundin D."/>
            <person name="Andersson A."/>
            <person name="Bertilsson S."/>
            <person name="Dopson M."/>
        </authorList>
    </citation>
    <scope>NUCLEOTIDE SEQUENCE</scope>
    <source>
        <strain evidence="1">MM415A01210</strain>
    </source>
</reference>
<organism evidence="1">
    <name type="scientific">viral metagenome</name>
    <dbReference type="NCBI Taxonomy" id="1070528"/>
    <lineage>
        <taxon>unclassified sequences</taxon>
        <taxon>metagenomes</taxon>
        <taxon>organismal metagenomes</taxon>
    </lineage>
</organism>
<dbReference type="InterPro" id="IPR048922">
    <property type="entry name" value="Bbp16"/>
</dbReference>